<feature type="transmembrane region" description="Helical" evidence="9">
    <location>
        <begin position="175"/>
        <end position="196"/>
    </location>
</feature>
<gene>
    <name evidence="11" type="ORF">BRARA_A02276</name>
</gene>
<dbReference type="InterPro" id="IPR005829">
    <property type="entry name" value="Sugar_transporter_CS"/>
</dbReference>
<evidence type="ECO:0000313" key="11">
    <source>
        <dbReference type="EMBL" id="RID79546.1"/>
    </source>
</evidence>
<dbReference type="InterPro" id="IPR003663">
    <property type="entry name" value="Sugar/inositol_transpt"/>
</dbReference>
<evidence type="ECO:0000256" key="2">
    <source>
        <dbReference type="ARBA" id="ARBA00010992"/>
    </source>
</evidence>
<dbReference type="InterPro" id="IPR036259">
    <property type="entry name" value="MFS_trans_sf"/>
</dbReference>
<evidence type="ECO:0000256" key="7">
    <source>
        <dbReference type="ARBA" id="ARBA00023136"/>
    </source>
</evidence>
<feature type="transmembrane region" description="Helical" evidence="9">
    <location>
        <begin position="322"/>
        <end position="344"/>
    </location>
</feature>
<feature type="transmembrane region" description="Helical" evidence="9">
    <location>
        <begin position="356"/>
        <end position="381"/>
    </location>
</feature>
<dbReference type="InterPro" id="IPR020846">
    <property type="entry name" value="MFS_dom"/>
</dbReference>
<comment type="similarity">
    <text evidence="2 8">Belongs to the major facilitator superfamily. Sugar transporter (TC 2.A.1.1) family.</text>
</comment>
<keyword evidence="6 9" id="KW-1133">Transmembrane helix</keyword>
<feature type="transmembrane region" description="Helical" evidence="9">
    <location>
        <begin position="393"/>
        <end position="416"/>
    </location>
</feature>
<evidence type="ECO:0000256" key="6">
    <source>
        <dbReference type="ARBA" id="ARBA00022989"/>
    </source>
</evidence>
<dbReference type="CDD" id="cd17358">
    <property type="entry name" value="MFS_GLUT6_8_Class3_like"/>
    <property type="match status" value="1"/>
</dbReference>
<evidence type="ECO:0000256" key="5">
    <source>
        <dbReference type="ARBA" id="ARBA00022692"/>
    </source>
</evidence>
<dbReference type="NCBIfam" id="TIGR00879">
    <property type="entry name" value="SP"/>
    <property type="match status" value="1"/>
</dbReference>
<evidence type="ECO:0000256" key="9">
    <source>
        <dbReference type="SAM" id="Phobius"/>
    </source>
</evidence>
<feature type="transmembrane region" description="Helical" evidence="9">
    <location>
        <begin position="422"/>
        <end position="442"/>
    </location>
</feature>
<dbReference type="InterPro" id="IPR005828">
    <property type="entry name" value="MFS_sugar_transport-like"/>
</dbReference>
<organism evidence="11 12">
    <name type="scientific">Brassica campestris</name>
    <name type="common">Field mustard</name>
    <dbReference type="NCBI Taxonomy" id="3711"/>
    <lineage>
        <taxon>Eukaryota</taxon>
        <taxon>Viridiplantae</taxon>
        <taxon>Streptophyta</taxon>
        <taxon>Embryophyta</taxon>
        <taxon>Tracheophyta</taxon>
        <taxon>Spermatophyta</taxon>
        <taxon>Magnoliopsida</taxon>
        <taxon>eudicotyledons</taxon>
        <taxon>Gunneridae</taxon>
        <taxon>Pentapetalae</taxon>
        <taxon>rosids</taxon>
        <taxon>malvids</taxon>
        <taxon>Brassicales</taxon>
        <taxon>Brassicaceae</taxon>
        <taxon>Brassiceae</taxon>
        <taxon>Brassica</taxon>
    </lineage>
</organism>
<dbReference type="GO" id="GO:0016020">
    <property type="term" value="C:membrane"/>
    <property type="evidence" value="ECO:0007669"/>
    <property type="project" value="UniProtKB-SubCell"/>
</dbReference>
<dbReference type="FunFam" id="1.20.1250.20:FF:000043">
    <property type="entry name" value="sugar transporter ERD6-like 6"/>
    <property type="match status" value="1"/>
</dbReference>
<dbReference type="PANTHER" id="PTHR48021">
    <property type="match status" value="1"/>
</dbReference>
<name>A0A398AW49_BRACM</name>
<comment type="subcellular location">
    <subcellularLocation>
        <location evidence="1">Membrane</location>
        <topology evidence="1">Multi-pass membrane protein</topology>
    </subcellularLocation>
</comment>
<evidence type="ECO:0000256" key="3">
    <source>
        <dbReference type="ARBA" id="ARBA00022448"/>
    </source>
</evidence>
<proteinExistence type="inferred from homology"/>
<dbReference type="PROSITE" id="PS00216">
    <property type="entry name" value="SUGAR_TRANSPORT_1"/>
    <property type="match status" value="1"/>
</dbReference>
<dbReference type="InterPro" id="IPR044775">
    <property type="entry name" value="MFS_ERD6/Tret1-like"/>
</dbReference>
<dbReference type="PROSITE" id="PS50850">
    <property type="entry name" value="MFS"/>
    <property type="match status" value="1"/>
</dbReference>
<reference evidence="11 12" key="1">
    <citation type="submission" date="2018-06" db="EMBL/GenBank/DDBJ databases">
        <title>WGS assembly of Brassica rapa FPsc.</title>
        <authorList>
            <person name="Bowman J."/>
            <person name="Kohchi T."/>
            <person name="Yamato K."/>
            <person name="Jenkins J."/>
            <person name="Shu S."/>
            <person name="Ishizaki K."/>
            <person name="Yamaoka S."/>
            <person name="Nishihama R."/>
            <person name="Nakamura Y."/>
            <person name="Berger F."/>
            <person name="Adam C."/>
            <person name="Aki S."/>
            <person name="Althoff F."/>
            <person name="Araki T."/>
            <person name="Arteaga-Vazquez M."/>
            <person name="Balasubrmanian S."/>
            <person name="Bauer D."/>
            <person name="Boehm C."/>
            <person name="Briginshaw L."/>
            <person name="Caballero-Perez J."/>
            <person name="Catarino B."/>
            <person name="Chen F."/>
            <person name="Chiyoda S."/>
            <person name="Chovatia M."/>
            <person name="Davies K."/>
            <person name="Delmans M."/>
            <person name="Demura T."/>
            <person name="Dierschke T."/>
            <person name="Dolan L."/>
            <person name="Dorantes-Acosta A."/>
            <person name="Eklund D."/>
            <person name="Florent S."/>
            <person name="Flores-Sandoval E."/>
            <person name="Fujiyama A."/>
            <person name="Fukuzawa H."/>
            <person name="Galik B."/>
            <person name="Grimanelli D."/>
            <person name="Grimwood J."/>
            <person name="Grossniklaus U."/>
            <person name="Hamada T."/>
            <person name="Haseloff J."/>
            <person name="Hetherington A."/>
            <person name="Higo A."/>
            <person name="Hirakawa Y."/>
            <person name="Hundley H."/>
            <person name="Ikeda Y."/>
            <person name="Inoue K."/>
            <person name="Inoue S."/>
            <person name="Ishida S."/>
            <person name="Jia Q."/>
            <person name="Kakita M."/>
            <person name="Kanazawa T."/>
            <person name="Kawai Y."/>
            <person name="Kawashima T."/>
            <person name="Kennedy M."/>
            <person name="Kinose K."/>
            <person name="Kinoshita T."/>
            <person name="Kohara Y."/>
            <person name="Koide E."/>
            <person name="Komatsu K."/>
            <person name="Kopischke S."/>
            <person name="Kubo M."/>
            <person name="Kyozuka J."/>
            <person name="Lagercrantz U."/>
            <person name="Lin S."/>
            <person name="Lindquist E."/>
            <person name="Lipzen A."/>
            <person name="Lu C."/>
            <person name="Luna E."/>
            <person name="Martienssen R."/>
            <person name="Minamino N."/>
            <person name="Mizutani M."/>
            <person name="Mizutani M."/>
            <person name="Mochizuki N."/>
            <person name="Monte I."/>
            <person name="Mosher R."/>
            <person name="Nagasaki H."/>
            <person name="Nakagami H."/>
            <person name="Naramoto S."/>
            <person name="Nishitani K."/>
            <person name="Ohtani M."/>
            <person name="Okamoto T."/>
            <person name="Okumura M."/>
            <person name="Phillips J."/>
            <person name="Pollak B."/>
            <person name="Reinders A."/>
            <person name="Roevekamp M."/>
            <person name="Sano R."/>
            <person name="Sawa S."/>
            <person name="Schmid M."/>
            <person name="Shirakawa M."/>
            <person name="Solano R."/>
            <person name="Spunde A."/>
            <person name="Suetsugu N."/>
            <person name="Sugano S."/>
            <person name="Sugiyama A."/>
            <person name="Sun R."/>
            <person name="Suzuki Y."/>
            <person name="Takenaka M."/>
            <person name="Takezawa D."/>
            <person name="Tomogane H."/>
            <person name="Tsuzuki M."/>
            <person name="Ueda T."/>
            <person name="Umeda M."/>
            <person name="Ward J."/>
            <person name="Watanabe Y."/>
            <person name="Yazaki K."/>
            <person name="Yokoyama R."/>
            <person name="Yoshitake Y."/>
            <person name="Yotsui I."/>
            <person name="Zachgo S."/>
            <person name="Schmutz J."/>
        </authorList>
    </citation>
    <scope>NUCLEOTIDE SEQUENCE [LARGE SCALE GENOMIC DNA]</scope>
    <source>
        <strain evidence="12">cv. B-3</strain>
    </source>
</reference>
<evidence type="ECO:0000259" key="10">
    <source>
        <dbReference type="PROSITE" id="PS50850"/>
    </source>
</evidence>
<keyword evidence="3 8" id="KW-0813">Transport</keyword>
<dbReference type="SUPFAM" id="SSF103473">
    <property type="entry name" value="MFS general substrate transporter"/>
    <property type="match status" value="1"/>
</dbReference>
<feature type="transmembrane region" description="Helical" evidence="9">
    <location>
        <begin position="92"/>
        <end position="110"/>
    </location>
</feature>
<dbReference type="InterPro" id="IPR050549">
    <property type="entry name" value="MFS_Trehalose_Transporter"/>
</dbReference>
<dbReference type="Gene3D" id="1.20.1250.20">
    <property type="entry name" value="MFS general substrate transporter like domains"/>
    <property type="match status" value="1"/>
</dbReference>
<keyword evidence="5 9" id="KW-0812">Transmembrane</keyword>
<dbReference type="GO" id="GO:0051119">
    <property type="term" value="F:sugar transmembrane transporter activity"/>
    <property type="evidence" value="ECO:0007669"/>
    <property type="project" value="InterPro"/>
</dbReference>
<evidence type="ECO:0000313" key="12">
    <source>
        <dbReference type="Proteomes" id="UP000264353"/>
    </source>
</evidence>
<feature type="transmembrane region" description="Helical" evidence="9">
    <location>
        <begin position="21"/>
        <end position="43"/>
    </location>
</feature>
<feature type="transmembrane region" description="Helical" evidence="9">
    <location>
        <begin position="295"/>
        <end position="315"/>
    </location>
</feature>
<feature type="domain" description="Major facilitator superfamily (MFS) profile" evidence="10">
    <location>
        <begin position="27"/>
        <end position="446"/>
    </location>
</feature>
<feature type="transmembrane region" description="Helical" evidence="9">
    <location>
        <begin position="122"/>
        <end position="140"/>
    </location>
</feature>
<dbReference type="AlphaFoldDB" id="A0A398AW49"/>
<feature type="transmembrane region" description="Helical" evidence="9">
    <location>
        <begin position="147"/>
        <end position="169"/>
    </location>
</feature>
<evidence type="ECO:0000256" key="8">
    <source>
        <dbReference type="RuleBase" id="RU003346"/>
    </source>
</evidence>
<keyword evidence="4" id="KW-0762">Sugar transport</keyword>
<accession>A0A398AW49</accession>
<dbReference type="Proteomes" id="UP000264353">
    <property type="component" value="Chromosome A1"/>
</dbReference>
<evidence type="ECO:0000256" key="1">
    <source>
        <dbReference type="ARBA" id="ARBA00004141"/>
    </source>
</evidence>
<dbReference type="PANTHER" id="PTHR48021:SF25">
    <property type="entry name" value="SUGAR TRANSPORTER ERD6-LIKE 5"/>
    <property type="match status" value="1"/>
</dbReference>
<protein>
    <recommendedName>
        <fullName evidence="10">Major facilitator superfamily (MFS) profile domain-containing protein</fullName>
    </recommendedName>
</protein>
<dbReference type="PRINTS" id="PR00171">
    <property type="entry name" value="SUGRTRNSPORT"/>
</dbReference>
<feature type="transmembrane region" description="Helical" evidence="9">
    <location>
        <begin position="260"/>
        <end position="283"/>
    </location>
</feature>
<sequence length="462" mass="49887">MDLAPESSLIEKENLDSSATTITLFLTTFVAVAGSFVFGSAIGYSSPVQSDLTNDLNLSVAEYSLFGSILTVGAMIGAAMSGRISDLIGRRATMGFSEMFCSLGWLVIYLSKVTIWLDAGRFLVGYGMGILSFVVPVYIAEITPKDLRGCFTTVHQLMICLGVSITYLLGSFVGWRILALIGMVPCVVQIMGLIFIPESPRWLAKVGRWEEFEIVLQRLRGESTDVSNESSEIKEYTRRLSQISEGGIFDLFQEQYSKSLLVGVGLMALQQFGGVNGISFYASSIFVSAGISSKIGMIAMVIVQIPMTTIGVILMDKSGRRPLILISAAGTFIGCLLVALSFSLQGVRTFSGGASYIALTGVLVYTGSFSLGMGGIPWVIMSEIFPIDIKGSAGSLVTVVSWVGSWIVSFAFNFLMNWSPAGTFYVFATICGVTVIFVAKLVPETKSRTLEEIQFSINYVTL</sequence>
<evidence type="ECO:0000256" key="4">
    <source>
        <dbReference type="ARBA" id="ARBA00022597"/>
    </source>
</evidence>
<keyword evidence="7 9" id="KW-0472">Membrane</keyword>
<feature type="transmembrane region" description="Helical" evidence="9">
    <location>
        <begin position="63"/>
        <end position="80"/>
    </location>
</feature>
<dbReference type="Pfam" id="PF00083">
    <property type="entry name" value="Sugar_tr"/>
    <property type="match status" value="1"/>
</dbReference>
<dbReference type="EMBL" id="CM010628">
    <property type="protein sequence ID" value="RID79546.1"/>
    <property type="molecule type" value="Genomic_DNA"/>
</dbReference>